<comment type="caution">
    <text evidence="2">The sequence shown here is derived from an EMBL/GenBank/DDBJ whole genome shotgun (WGS) entry which is preliminary data.</text>
</comment>
<gene>
    <name evidence="2" type="ORF">FB45DRAFT_873437</name>
</gene>
<feature type="chain" id="PRO_5042152504" evidence="1">
    <location>
        <begin position="22"/>
        <end position="305"/>
    </location>
</feature>
<sequence length="305" mass="34185">MWPRAWPWFHFVHVHRDLLLGLGTDILPSEKFLYLDFIGFVDAVRGDSQTEKLIATTPGFWACLVKSWGFLPQIDNPDVRKKLMYTIADFLGGRSARPGRSQFEEMVEAAGSVDRLAFLLVLFLRATIHGPPLEPSLSVAYIDKLLLFIMNATDCEPLSLGQRRAPRASLLVSLRAQDFSGELHVPVAIDSCLTLVEHMLLEISAKVWLPKLIHRGLLRALALITLECGRQRFVSGRVNLDRQVRLFLHQVLPAGMVFYHSASAIKASYDDVIGVVARGDFEQSCDGTSVLIHSPAVAIYFSRFR</sequence>
<evidence type="ECO:0000256" key="1">
    <source>
        <dbReference type="SAM" id="SignalP"/>
    </source>
</evidence>
<dbReference type="EMBL" id="JARKIF010000024">
    <property type="protein sequence ID" value="KAJ7615339.1"/>
    <property type="molecule type" value="Genomic_DNA"/>
</dbReference>
<protein>
    <submittedName>
        <fullName evidence="2">Uncharacterized protein</fullName>
    </submittedName>
</protein>
<feature type="signal peptide" evidence="1">
    <location>
        <begin position="1"/>
        <end position="21"/>
    </location>
</feature>
<keyword evidence="3" id="KW-1185">Reference proteome</keyword>
<evidence type="ECO:0000313" key="2">
    <source>
        <dbReference type="EMBL" id="KAJ7615339.1"/>
    </source>
</evidence>
<organism evidence="2 3">
    <name type="scientific">Roridomyces roridus</name>
    <dbReference type="NCBI Taxonomy" id="1738132"/>
    <lineage>
        <taxon>Eukaryota</taxon>
        <taxon>Fungi</taxon>
        <taxon>Dikarya</taxon>
        <taxon>Basidiomycota</taxon>
        <taxon>Agaricomycotina</taxon>
        <taxon>Agaricomycetes</taxon>
        <taxon>Agaricomycetidae</taxon>
        <taxon>Agaricales</taxon>
        <taxon>Marasmiineae</taxon>
        <taxon>Mycenaceae</taxon>
        <taxon>Roridomyces</taxon>
    </lineage>
</organism>
<evidence type="ECO:0000313" key="3">
    <source>
        <dbReference type="Proteomes" id="UP001221142"/>
    </source>
</evidence>
<reference evidence="2" key="1">
    <citation type="submission" date="2023-03" db="EMBL/GenBank/DDBJ databases">
        <title>Massive genome expansion in bonnet fungi (Mycena s.s.) driven by repeated elements and novel gene families across ecological guilds.</title>
        <authorList>
            <consortium name="Lawrence Berkeley National Laboratory"/>
            <person name="Harder C.B."/>
            <person name="Miyauchi S."/>
            <person name="Viragh M."/>
            <person name="Kuo A."/>
            <person name="Thoen E."/>
            <person name="Andreopoulos B."/>
            <person name="Lu D."/>
            <person name="Skrede I."/>
            <person name="Drula E."/>
            <person name="Henrissat B."/>
            <person name="Morin E."/>
            <person name="Kohler A."/>
            <person name="Barry K."/>
            <person name="LaButti K."/>
            <person name="Morin E."/>
            <person name="Salamov A."/>
            <person name="Lipzen A."/>
            <person name="Mereny Z."/>
            <person name="Hegedus B."/>
            <person name="Baldrian P."/>
            <person name="Stursova M."/>
            <person name="Weitz H."/>
            <person name="Taylor A."/>
            <person name="Grigoriev I.V."/>
            <person name="Nagy L.G."/>
            <person name="Martin F."/>
            <person name="Kauserud H."/>
        </authorList>
    </citation>
    <scope>NUCLEOTIDE SEQUENCE</scope>
    <source>
        <strain evidence="2">9284</strain>
    </source>
</reference>
<name>A0AAD7FEC5_9AGAR</name>
<dbReference type="AlphaFoldDB" id="A0AAD7FEC5"/>
<keyword evidence="1" id="KW-0732">Signal</keyword>
<dbReference type="Proteomes" id="UP001221142">
    <property type="component" value="Unassembled WGS sequence"/>
</dbReference>
<proteinExistence type="predicted"/>
<accession>A0AAD7FEC5</accession>